<organism evidence="2 3">
    <name type="scientific">Stegodyphus mimosarum</name>
    <name type="common">African social velvet spider</name>
    <dbReference type="NCBI Taxonomy" id="407821"/>
    <lineage>
        <taxon>Eukaryota</taxon>
        <taxon>Metazoa</taxon>
        <taxon>Ecdysozoa</taxon>
        <taxon>Arthropoda</taxon>
        <taxon>Chelicerata</taxon>
        <taxon>Arachnida</taxon>
        <taxon>Araneae</taxon>
        <taxon>Araneomorphae</taxon>
        <taxon>Entelegynae</taxon>
        <taxon>Eresoidea</taxon>
        <taxon>Eresidae</taxon>
        <taxon>Stegodyphus</taxon>
    </lineage>
</organism>
<dbReference type="EMBL" id="KK120923">
    <property type="protein sequence ID" value="KFM79380.1"/>
    <property type="molecule type" value="Genomic_DNA"/>
</dbReference>
<proteinExistence type="predicted"/>
<feature type="non-terminal residue" evidence="2">
    <location>
        <position position="554"/>
    </location>
</feature>
<protein>
    <submittedName>
        <fullName evidence="2">Uncharacterized protein</fullName>
    </submittedName>
</protein>
<dbReference type="Proteomes" id="UP000054359">
    <property type="component" value="Unassembled WGS sequence"/>
</dbReference>
<feature type="compositionally biased region" description="Low complexity" evidence="1">
    <location>
        <begin position="305"/>
        <end position="316"/>
    </location>
</feature>
<feature type="region of interest" description="Disordered" evidence="1">
    <location>
        <begin position="296"/>
        <end position="317"/>
    </location>
</feature>
<evidence type="ECO:0000313" key="3">
    <source>
        <dbReference type="Proteomes" id="UP000054359"/>
    </source>
</evidence>
<evidence type="ECO:0000313" key="2">
    <source>
        <dbReference type="EMBL" id="KFM79380.1"/>
    </source>
</evidence>
<gene>
    <name evidence="2" type="ORF">X975_18207</name>
</gene>
<keyword evidence="3" id="KW-1185">Reference proteome</keyword>
<evidence type="ECO:0000256" key="1">
    <source>
        <dbReference type="SAM" id="MobiDB-lite"/>
    </source>
</evidence>
<accession>A0A087UPU1</accession>
<name>A0A087UPU1_STEMI</name>
<sequence length="554" mass="62198">MYYIFLSIILKIETMDEKLYNVKVLMDTSLCPNRDYETVLEAVARKIPPEGIYCINFDSEYAVYELYLSKILDIITLLRDGIEIYGVKIPVCPSYDAFLVSGVYPFIENSTLCELFNKFGNVTRISDIHVSPDTPKFSHIKSGFRQVELSSRGREDNVCLPSIITAVIEGFSVLFTIRKLCYICMNLGHDTVKCPGLRTGNLTKIKYTLPADNEIVSFDDFNSVFKKDIDDERMTVTNDEKSDEGYKYLSVQSPGRLTASSSPALHSSSDMLLTGDKHYGNGSCDNSDKLKNMTIYRGKKRKHSSSSTSTNDQNSSEVSNVTCLNIRNEEIISNVSLNPKNCLSLSVSDDSGWQFKKLYSVNYCARCKEELEFVGNNHLPQPNDNKQCDSFVEIASNKVSENVLSEIHAKNSGLEVESAENLSTVPLSFNESYELQNPSSNVIVDVISHLDDDIYVRKEESIPKNNNELKIIDVHCVRKDHTILPENTKELKSSDVRTIKKVPESFLKNTDEFGTTIKLNVGQSKEEILSYQSSLGNQNSSNVIDARPSGSVNE</sequence>
<dbReference type="AlphaFoldDB" id="A0A087UPU1"/>
<reference evidence="2 3" key="1">
    <citation type="submission" date="2013-11" db="EMBL/GenBank/DDBJ databases">
        <title>Genome sequencing of Stegodyphus mimosarum.</title>
        <authorList>
            <person name="Bechsgaard J."/>
        </authorList>
    </citation>
    <scope>NUCLEOTIDE SEQUENCE [LARGE SCALE GENOMIC DNA]</scope>
</reference>